<keyword evidence="8" id="KW-1185">Reference proteome</keyword>
<dbReference type="Gene3D" id="1.10.1740.10">
    <property type="match status" value="1"/>
</dbReference>
<dbReference type="Proteomes" id="UP000552864">
    <property type="component" value="Unassembled WGS sequence"/>
</dbReference>
<dbReference type="InterPro" id="IPR013325">
    <property type="entry name" value="RNA_pol_sigma_r2"/>
</dbReference>
<dbReference type="SUPFAM" id="SSF88659">
    <property type="entry name" value="Sigma3 and sigma4 domains of RNA polymerase sigma factors"/>
    <property type="match status" value="1"/>
</dbReference>
<dbReference type="Pfam" id="PF04542">
    <property type="entry name" value="Sigma70_r2"/>
    <property type="match status" value="1"/>
</dbReference>
<sequence length="188" mass="21882">MQSSEDTALLSLIRAGDQKAFETCFNRHWPALYAFAMKILASADDAKDVVQTVYISLWSRRERMQVRGSLESYLMQAVRFQSLKKLQEIMNRPEELDRVQEYILPVLNNIWEKMGEADIFREIDEQLTTLPEKTRTIFLLSRRQQLSIPEIAQRLNLSEKTVRNQLHLALKALRHHIAVAMLLADILS</sequence>
<dbReference type="GO" id="GO:0016987">
    <property type="term" value="F:sigma factor activity"/>
    <property type="evidence" value="ECO:0007669"/>
    <property type="project" value="UniProtKB-KW"/>
</dbReference>
<comment type="similarity">
    <text evidence="1">Belongs to the sigma-70 factor family. ECF subfamily.</text>
</comment>
<dbReference type="EMBL" id="JABAHZ010000006">
    <property type="protein sequence ID" value="NLR81418.1"/>
    <property type="molecule type" value="Genomic_DNA"/>
</dbReference>
<dbReference type="InterPro" id="IPR014327">
    <property type="entry name" value="RNA_pol_sigma70_bacteroid"/>
</dbReference>
<evidence type="ECO:0000313" key="7">
    <source>
        <dbReference type="EMBL" id="NLR81418.1"/>
    </source>
</evidence>
<feature type="domain" description="RNA polymerase sigma factor 70 region 4 type 2" evidence="6">
    <location>
        <begin position="121"/>
        <end position="173"/>
    </location>
</feature>
<keyword evidence="3" id="KW-0731">Sigma factor</keyword>
<dbReference type="GO" id="GO:0003677">
    <property type="term" value="F:DNA binding"/>
    <property type="evidence" value="ECO:0007669"/>
    <property type="project" value="InterPro"/>
</dbReference>
<dbReference type="CDD" id="cd06171">
    <property type="entry name" value="Sigma70_r4"/>
    <property type="match status" value="1"/>
</dbReference>
<dbReference type="PANTHER" id="PTHR43133">
    <property type="entry name" value="RNA POLYMERASE ECF-TYPE SIGMA FACTO"/>
    <property type="match status" value="1"/>
</dbReference>
<feature type="domain" description="RNA polymerase sigma-70 region 2" evidence="5">
    <location>
        <begin position="25"/>
        <end position="85"/>
    </location>
</feature>
<organism evidence="7 8">
    <name type="scientific">Chitinophaga eiseniae</name>
    <dbReference type="NCBI Taxonomy" id="634771"/>
    <lineage>
        <taxon>Bacteria</taxon>
        <taxon>Pseudomonadati</taxon>
        <taxon>Bacteroidota</taxon>
        <taxon>Chitinophagia</taxon>
        <taxon>Chitinophagales</taxon>
        <taxon>Chitinophagaceae</taxon>
        <taxon>Chitinophaga</taxon>
    </lineage>
</organism>
<protein>
    <submittedName>
        <fullName evidence="7">RNA polymerase sigma-70 factor</fullName>
    </submittedName>
</protein>
<evidence type="ECO:0000256" key="1">
    <source>
        <dbReference type="ARBA" id="ARBA00010641"/>
    </source>
</evidence>
<dbReference type="RefSeq" id="WP_168741058.1">
    <property type="nucleotide sequence ID" value="NZ_JABAHZ010000006.1"/>
</dbReference>
<dbReference type="Gene3D" id="1.10.10.10">
    <property type="entry name" value="Winged helix-like DNA-binding domain superfamily/Winged helix DNA-binding domain"/>
    <property type="match status" value="1"/>
</dbReference>
<reference evidence="7 8" key="1">
    <citation type="submission" date="2020-04" db="EMBL/GenBank/DDBJ databases">
        <authorList>
            <person name="Yin C."/>
        </authorList>
    </citation>
    <scope>NUCLEOTIDE SEQUENCE [LARGE SCALE GENOMIC DNA]</scope>
    <source>
        <strain evidence="7 8">Ak56</strain>
    </source>
</reference>
<evidence type="ECO:0000313" key="8">
    <source>
        <dbReference type="Proteomes" id="UP000552864"/>
    </source>
</evidence>
<dbReference type="PANTHER" id="PTHR43133:SF46">
    <property type="entry name" value="RNA POLYMERASE SIGMA-70 FACTOR ECF SUBFAMILY"/>
    <property type="match status" value="1"/>
</dbReference>
<dbReference type="SUPFAM" id="SSF88946">
    <property type="entry name" value="Sigma2 domain of RNA polymerase sigma factors"/>
    <property type="match status" value="1"/>
</dbReference>
<name>A0A847STG7_9BACT</name>
<dbReference type="InterPro" id="IPR036388">
    <property type="entry name" value="WH-like_DNA-bd_sf"/>
</dbReference>
<evidence type="ECO:0000259" key="6">
    <source>
        <dbReference type="Pfam" id="PF08281"/>
    </source>
</evidence>
<dbReference type="AlphaFoldDB" id="A0A847STG7"/>
<keyword evidence="2" id="KW-0805">Transcription regulation</keyword>
<evidence type="ECO:0000259" key="5">
    <source>
        <dbReference type="Pfam" id="PF04542"/>
    </source>
</evidence>
<gene>
    <name evidence="7" type="ORF">HGH91_22520</name>
</gene>
<proteinExistence type="inferred from homology"/>
<comment type="caution">
    <text evidence="7">The sequence shown here is derived from an EMBL/GenBank/DDBJ whole genome shotgun (WGS) entry which is preliminary data.</text>
</comment>
<dbReference type="InterPro" id="IPR013324">
    <property type="entry name" value="RNA_pol_sigma_r3/r4-like"/>
</dbReference>
<dbReference type="Pfam" id="PF08281">
    <property type="entry name" value="Sigma70_r4_2"/>
    <property type="match status" value="1"/>
</dbReference>
<dbReference type="InterPro" id="IPR013249">
    <property type="entry name" value="RNA_pol_sigma70_r4_t2"/>
</dbReference>
<accession>A0A847STG7</accession>
<keyword evidence="4" id="KW-0804">Transcription</keyword>
<dbReference type="GO" id="GO:0006352">
    <property type="term" value="P:DNA-templated transcription initiation"/>
    <property type="evidence" value="ECO:0007669"/>
    <property type="project" value="InterPro"/>
</dbReference>
<dbReference type="InterPro" id="IPR014284">
    <property type="entry name" value="RNA_pol_sigma-70_dom"/>
</dbReference>
<dbReference type="InterPro" id="IPR007627">
    <property type="entry name" value="RNA_pol_sigma70_r2"/>
</dbReference>
<dbReference type="NCBIfam" id="TIGR02985">
    <property type="entry name" value="Sig70_bacteroi1"/>
    <property type="match status" value="1"/>
</dbReference>
<dbReference type="NCBIfam" id="TIGR02937">
    <property type="entry name" value="sigma70-ECF"/>
    <property type="match status" value="1"/>
</dbReference>
<evidence type="ECO:0000256" key="2">
    <source>
        <dbReference type="ARBA" id="ARBA00023015"/>
    </source>
</evidence>
<evidence type="ECO:0000256" key="3">
    <source>
        <dbReference type="ARBA" id="ARBA00023082"/>
    </source>
</evidence>
<dbReference type="InterPro" id="IPR039425">
    <property type="entry name" value="RNA_pol_sigma-70-like"/>
</dbReference>
<evidence type="ECO:0000256" key="4">
    <source>
        <dbReference type="ARBA" id="ARBA00023163"/>
    </source>
</evidence>